<dbReference type="Proteomes" id="UP000244908">
    <property type="component" value="Chromosome"/>
</dbReference>
<dbReference type="AlphaFoldDB" id="A0A2Y9TWB7"/>
<proteinExistence type="predicted"/>
<keyword evidence="1" id="KW-0143">Chaperone</keyword>
<protein>
    <submittedName>
        <fullName evidence="4">Molecular chaperone DnaJ</fullName>
    </submittedName>
</protein>
<feature type="transmembrane region" description="Helical" evidence="2">
    <location>
        <begin position="368"/>
        <end position="384"/>
    </location>
</feature>
<dbReference type="EMBL" id="CP029185">
    <property type="protein sequence ID" value="AWH87912.1"/>
    <property type="molecule type" value="Genomic_DNA"/>
</dbReference>
<dbReference type="KEGG" id="lpv:HYN51_04670"/>
<sequence length="438" mass="50923">MATIWDVLGIKPTTDENEIRRAYARELKLRRPDKDPQGFQQLREAFDHAKHYAKGIVIQKTIPATDVSFDVQPATSIMDYVNNLMEEPSSDSEAKWQRKELKVQATEIAKSLVKNELAGLRHLHHYLDHEMPDALEARGIFSMELAEALGNQPWLDRSVVREVSAVMNWGVDNYRSSQLPPWLLNALEEQIAITDQENHWQYLARHYNSNSSYLEQLKWRLLTEKGVALPWWTRFIPDFVPGLNRQVTELRKQFPELIARLNPKLLEMFSRSTFGLSWTMLIAVSFWGYTAWLPGHESPKMAIQSVIMLVVVSSYLWVYPALDRKCPPESKSHKVLQSIVWLVSIAIIFLALYNTWRGAGFLIGNDRIFFLLFLMIPIGWFLWSRRKQWRTLPIGIVVTIIEFPALFIRKLPPVINLLGLLFLPMIYGILIQMIYFMK</sequence>
<dbReference type="Gene3D" id="1.10.287.110">
    <property type="entry name" value="DnaJ domain"/>
    <property type="match status" value="1"/>
</dbReference>
<evidence type="ECO:0000256" key="2">
    <source>
        <dbReference type="SAM" id="Phobius"/>
    </source>
</evidence>
<organism evidence="4 5">
    <name type="scientific">Limnobaculum parvum</name>
    <dbReference type="NCBI Taxonomy" id="2172103"/>
    <lineage>
        <taxon>Bacteria</taxon>
        <taxon>Pseudomonadati</taxon>
        <taxon>Pseudomonadota</taxon>
        <taxon>Gammaproteobacteria</taxon>
        <taxon>Enterobacterales</taxon>
        <taxon>Budviciaceae</taxon>
        <taxon>Limnobaculum</taxon>
    </lineage>
</organism>
<accession>A0A2Y9TWB7</accession>
<keyword evidence="5" id="KW-1185">Reference proteome</keyword>
<feature type="transmembrane region" description="Helical" evidence="2">
    <location>
        <begin position="414"/>
        <end position="436"/>
    </location>
</feature>
<evidence type="ECO:0000259" key="3">
    <source>
        <dbReference type="PROSITE" id="PS50076"/>
    </source>
</evidence>
<name>A0A2Y9TWB7_9GAMM</name>
<evidence type="ECO:0000313" key="4">
    <source>
        <dbReference type="EMBL" id="AWH87912.1"/>
    </source>
</evidence>
<keyword evidence="2" id="KW-0472">Membrane</keyword>
<dbReference type="CDD" id="cd06257">
    <property type="entry name" value="DnaJ"/>
    <property type="match status" value="1"/>
</dbReference>
<dbReference type="OrthoDB" id="9816462at2"/>
<evidence type="ECO:0000256" key="1">
    <source>
        <dbReference type="ARBA" id="ARBA00023186"/>
    </source>
</evidence>
<feature type="transmembrane region" description="Helical" evidence="2">
    <location>
        <begin position="391"/>
        <end position="408"/>
    </location>
</feature>
<gene>
    <name evidence="4" type="ORF">HYN51_04670</name>
</gene>
<feature type="transmembrane region" description="Helical" evidence="2">
    <location>
        <begin position="268"/>
        <end position="289"/>
    </location>
</feature>
<dbReference type="InterPro" id="IPR001623">
    <property type="entry name" value="DnaJ_domain"/>
</dbReference>
<feature type="domain" description="J" evidence="3">
    <location>
        <begin position="3"/>
        <end position="54"/>
    </location>
</feature>
<dbReference type="SUPFAM" id="SSF46565">
    <property type="entry name" value="Chaperone J-domain"/>
    <property type="match status" value="1"/>
</dbReference>
<feature type="transmembrane region" description="Helical" evidence="2">
    <location>
        <begin position="301"/>
        <end position="318"/>
    </location>
</feature>
<evidence type="ECO:0000313" key="5">
    <source>
        <dbReference type="Proteomes" id="UP000244908"/>
    </source>
</evidence>
<keyword evidence="2" id="KW-0812">Transmembrane</keyword>
<reference evidence="4 5" key="1">
    <citation type="journal article" date="2019" name="Int. J. Syst. Evol. Microbiol.">
        <title>Limnobaculum parvum gen. nov., sp. nov., isolated from a freshwater lake.</title>
        <authorList>
            <person name="Baek C."/>
            <person name="Shin S.K."/>
            <person name="Yi H."/>
        </authorList>
    </citation>
    <scope>NUCLEOTIDE SEQUENCE [LARGE SCALE GENOMIC DNA]</scope>
    <source>
        <strain evidence="4 5">HYN0051</strain>
    </source>
</reference>
<dbReference type="InterPro" id="IPR036869">
    <property type="entry name" value="J_dom_sf"/>
</dbReference>
<dbReference type="PROSITE" id="PS50076">
    <property type="entry name" value="DNAJ_2"/>
    <property type="match status" value="1"/>
</dbReference>
<feature type="transmembrane region" description="Helical" evidence="2">
    <location>
        <begin position="339"/>
        <end position="356"/>
    </location>
</feature>
<dbReference type="RefSeq" id="WP_108899988.1">
    <property type="nucleotide sequence ID" value="NZ_CP029185.2"/>
</dbReference>
<keyword evidence="2" id="KW-1133">Transmembrane helix</keyword>